<dbReference type="PATRIC" id="fig|1618436.3.peg.445"/>
<dbReference type="InterPro" id="IPR010428">
    <property type="entry name" value="Zincin_1"/>
</dbReference>
<accession>A0A0G1ER04</accession>
<organism evidence="1 2">
    <name type="scientific">Candidatus Gottesmanbacteria bacterium GW2011_GWA1_43_11</name>
    <dbReference type="NCBI Taxonomy" id="1618436"/>
    <lineage>
        <taxon>Bacteria</taxon>
        <taxon>Candidatus Gottesmaniibacteriota</taxon>
    </lineage>
</organism>
<evidence type="ECO:0000313" key="1">
    <source>
        <dbReference type="EMBL" id="KKS85481.1"/>
    </source>
</evidence>
<dbReference type="CDD" id="cd12952">
    <property type="entry name" value="MMP_ACEL2062"/>
    <property type="match status" value="1"/>
</dbReference>
<gene>
    <name evidence="1" type="ORF">UV59_C0007G0064</name>
</gene>
<comment type="caution">
    <text evidence="1">The sequence shown here is derived from an EMBL/GenBank/DDBJ whole genome shotgun (WGS) entry which is preliminary data.</text>
</comment>
<evidence type="ECO:0000313" key="2">
    <source>
        <dbReference type="Proteomes" id="UP000034543"/>
    </source>
</evidence>
<reference evidence="1 2" key="1">
    <citation type="journal article" date="2015" name="Nature">
        <title>rRNA introns, odd ribosomes, and small enigmatic genomes across a large radiation of phyla.</title>
        <authorList>
            <person name="Brown C.T."/>
            <person name="Hug L.A."/>
            <person name="Thomas B.C."/>
            <person name="Sharon I."/>
            <person name="Castelle C.J."/>
            <person name="Singh A."/>
            <person name="Wilkins M.J."/>
            <person name="Williams K.H."/>
            <person name="Banfield J.F."/>
        </authorList>
    </citation>
    <scope>NUCLEOTIDE SEQUENCE [LARGE SCALE GENOMIC DNA]</scope>
</reference>
<dbReference type="EMBL" id="LCFB01000007">
    <property type="protein sequence ID" value="KKS85481.1"/>
    <property type="molecule type" value="Genomic_DNA"/>
</dbReference>
<name>A0A0G1ER04_9BACT</name>
<dbReference type="Gene3D" id="3.30.2010.20">
    <property type="match status" value="1"/>
</dbReference>
<dbReference type="InterPro" id="IPR038555">
    <property type="entry name" value="Zincin_1_sf"/>
</dbReference>
<sequence>MNREKFETLVTEALDSLPDEFTQKLENVEVVVEDWPTREQLRTSGVGRGMTLFGLYQGIPQTRRQNYTAVLPDKITIFAGPILNLFGQNVTLVRDQVRKTVIHEIGHHFGMDEVSIRQAQNKK</sequence>
<dbReference type="SUPFAM" id="SSF55486">
    <property type="entry name" value="Metalloproteases ('zincins'), catalytic domain"/>
    <property type="match status" value="1"/>
</dbReference>
<evidence type="ECO:0008006" key="3">
    <source>
        <dbReference type="Google" id="ProtNLM"/>
    </source>
</evidence>
<dbReference type="STRING" id="1618436.UV59_C0007G0064"/>
<dbReference type="AlphaFoldDB" id="A0A0G1ER04"/>
<protein>
    <recommendedName>
        <fullName evidence="3">Metallopeptidase family protein</fullName>
    </recommendedName>
</protein>
<proteinExistence type="predicted"/>
<dbReference type="Proteomes" id="UP000034543">
    <property type="component" value="Unassembled WGS sequence"/>
</dbReference>
<dbReference type="Pfam" id="PF06262">
    <property type="entry name" value="Zincin_1"/>
    <property type="match status" value="1"/>
</dbReference>